<dbReference type="Gene3D" id="1.10.10.10">
    <property type="entry name" value="Winged helix-like DNA-binding domain superfamily/Winged helix DNA-binding domain"/>
    <property type="match status" value="1"/>
</dbReference>
<dbReference type="InterPro" id="IPR036390">
    <property type="entry name" value="WH_DNA-bd_sf"/>
</dbReference>
<comment type="caution">
    <text evidence="6">The sequence shown here is derived from an EMBL/GenBank/DDBJ whole genome shotgun (WGS) entry which is preliminary data.</text>
</comment>
<dbReference type="InterPro" id="IPR000524">
    <property type="entry name" value="Tscrpt_reg_HTH_GntR"/>
</dbReference>
<keyword evidence="1" id="KW-0805">Transcription regulation</keyword>
<dbReference type="PANTHER" id="PTHR43537:SF5">
    <property type="entry name" value="UXU OPERON TRANSCRIPTIONAL REGULATOR"/>
    <property type="match status" value="1"/>
</dbReference>
<dbReference type="PRINTS" id="PR00035">
    <property type="entry name" value="HTHGNTR"/>
</dbReference>
<reference evidence="6" key="1">
    <citation type="submission" date="2009-07" db="EMBL/GenBank/DDBJ databases">
        <authorList>
            <person name="Weinstock G."/>
            <person name="Sodergren E."/>
            <person name="Clifton S."/>
            <person name="Fulton L."/>
            <person name="Fulton B."/>
            <person name="Courtney L."/>
            <person name="Fronick C."/>
            <person name="Harrison M."/>
            <person name="Strong C."/>
            <person name="Farmer C."/>
            <person name="Delahaunty K."/>
            <person name="Markovic C."/>
            <person name="Hall O."/>
            <person name="Minx P."/>
            <person name="Tomlinson C."/>
            <person name="Mitreva M."/>
            <person name="Nelson J."/>
            <person name="Hou S."/>
            <person name="Wollam A."/>
            <person name="Pepin K.H."/>
            <person name="Johnson M."/>
            <person name="Bhonagiri V."/>
            <person name="Nash W.E."/>
            <person name="Warren W."/>
            <person name="Chinwalla A."/>
            <person name="Mardis E.R."/>
            <person name="Wilson R.K."/>
        </authorList>
    </citation>
    <scope>NUCLEOTIDE SEQUENCE [LARGE SCALE GENOMIC DNA]</scope>
    <source>
        <strain evidence="6">DSM 14469</strain>
    </source>
</reference>
<dbReference type="STRING" id="168384.SAMN05660368_00480"/>
<dbReference type="AlphaFoldDB" id="C6LC60"/>
<dbReference type="SMART" id="SM00895">
    <property type="entry name" value="FCD"/>
    <property type="match status" value="1"/>
</dbReference>
<dbReference type="GO" id="GO:0003677">
    <property type="term" value="F:DNA binding"/>
    <property type="evidence" value="ECO:0007669"/>
    <property type="project" value="UniProtKB-KW"/>
</dbReference>
<feature type="region of interest" description="Disordered" evidence="4">
    <location>
        <begin position="230"/>
        <end position="269"/>
    </location>
</feature>
<proteinExistence type="predicted"/>
<evidence type="ECO:0000256" key="2">
    <source>
        <dbReference type="ARBA" id="ARBA00023125"/>
    </source>
</evidence>
<dbReference type="EMBL" id="ACCL02000004">
    <property type="protein sequence ID" value="EET62013.1"/>
    <property type="molecule type" value="Genomic_DNA"/>
</dbReference>
<protein>
    <submittedName>
        <fullName evidence="6">FCD domain protein</fullName>
    </submittedName>
</protein>
<dbReference type="Pfam" id="PF00392">
    <property type="entry name" value="GntR"/>
    <property type="match status" value="1"/>
</dbReference>
<dbReference type="Pfam" id="PF07729">
    <property type="entry name" value="FCD"/>
    <property type="match status" value="1"/>
</dbReference>
<dbReference type="GO" id="GO:0003700">
    <property type="term" value="F:DNA-binding transcription factor activity"/>
    <property type="evidence" value="ECO:0007669"/>
    <property type="project" value="InterPro"/>
</dbReference>
<dbReference type="PROSITE" id="PS50949">
    <property type="entry name" value="HTH_GNTR"/>
    <property type="match status" value="1"/>
</dbReference>
<accession>C6LC60</accession>
<keyword evidence="7" id="KW-1185">Reference proteome</keyword>
<name>C6LC60_9FIRM</name>
<dbReference type="Gene3D" id="1.20.120.530">
    <property type="entry name" value="GntR ligand-binding domain-like"/>
    <property type="match status" value="1"/>
</dbReference>
<dbReference type="PANTHER" id="PTHR43537">
    <property type="entry name" value="TRANSCRIPTIONAL REGULATOR, GNTR FAMILY"/>
    <property type="match status" value="1"/>
</dbReference>
<dbReference type="InterPro" id="IPR008920">
    <property type="entry name" value="TF_FadR/GntR_C"/>
</dbReference>
<dbReference type="eggNOG" id="COG2186">
    <property type="taxonomic scope" value="Bacteria"/>
</dbReference>
<dbReference type="RefSeq" id="WP_006861002.1">
    <property type="nucleotide sequence ID" value="NZ_ACCL02000004.1"/>
</dbReference>
<dbReference type="SUPFAM" id="SSF46785">
    <property type="entry name" value="Winged helix' DNA-binding domain"/>
    <property type="match status" value="1"/>
</dbReference>
<dbReference type="InterPro" id="IPR011711">
    <property type="entry name" value="GntR_C"/>
</dbReference>
<dbReference type="Proteomes" id="UP000005561">
    <property type="component" value="Unassembled WGS sequence"/>
</dbReference>
<feature type="compositionally biased region" description="Basic and acidic residues" evidence="4">
    <location>
        <begin position="230"/>
        <end position="246"/>
    </location>
</feature>
<evidence type="ECO:0000256" key="1">
    <source>
        <dbReference type="ARBA" id="ARBA00023015"/>
    </source>
</evidence>
<dbReference type="InterPro" id="IPR036388">
    <property type="entry name" value="WH-like_DNA-bd_sf"/>
</dbReference>
<sequence length="269" mass="30521">MYQFEKVNKKLLGSQVEDELMNFILQEPVKVGEKIPNEFELAERFGVGRSTIREAVKSLVSKGVLEVRRGSGTYVISTYSVEEDPLGFARFQDRYQLALELFEVRLMLEPEIAALAAGSATEEERKKLNELCDEVEQLYREGKNHLKKDVEFHTYIAKCSKNRVVETLIPIINTAVMTFGNLTHRKLMKETIQTHRAVTDAIQKGDATGARCAMIMHLTYNRQMLMKMMEERKEQETSDGQAEKRKPPVSGQEELQMADGQAGKTGKVG</sequence>
<evidence type="ECO:0000256" key="4">
    <source>
        <dbReference type="SAM" id="MobiDB-lite"/>
    </source>
</evidence>
<dbReference type="SMART" id="SM00345">
    <property type="entry name" value="HTH_GNTR"/>
    <property type="match status" value="1"/>
</dbReference>
<gene>
    <name evidence="6" type="ORF">BRYFOR_06207</name>
</gene>
<dbReference type="CDD" id="cd07377">
    <property type="entry name" value="WHTH_GntR"/>
    <property type="match status" value="1"/>
</dbReference>
<evidence type="ECO:0000259" key="5">
    <source>
        <dbReference type="PROSITE" id="PS50949"/>
    </source>
</evidence>
<organism evidence="6 7">
    <name type="scientific">Marvinbryantia formatexigens DSM 14469</name>
    <dbReference type="NCBI Taxonomy" id="478749"/>
    <lineage>
        <taxon>Bacteria</taxon>
        <taxon>Bacillati</taxon>
        <taxon>Bacillota</taxon>
        <taxon>Clostridia</taxon>
        <taxon>Lachnospirales</taxon>
        <taxon>Lachnospiraceae</taxon>
        <taxon>Marvinbryantia</taxon>
    </lineage>
</organism>
<keyword evidence="3" id="KW-0804">Transcription</keyword>
<evidence type="ECO:0000313" key="7">
    <source>
        <dbReference type="Proteomes" id="UP000005561"/>
    </source>
</evidence>
<evidence type="ECO:0000313" key="6">
    <source>
        <dbReference type="EMBL" id="EET62013.1"/>
    </source>
</evidence>
<evidence type="ECO:0000256" key="3">
    <source>
        <dbReference type="ARBA" id="ARBA00023163"/>
    </source>
</evidence>
<keyword evidence="2" id="KW-0238">DNA-binding</keyword>
<dbReference type="OrthoDB" id="9799482at2"/>
<feature type="domain" description="HTH gntR-type" evidence="5">
    <location>
        <begin position="10"/>
        <end position="78"/>
    </location>
</feature>
<dbReference type="SUPFAM" id="SSF48008">
    <property type="entry name" value="GntR ligand-binding domain-like"/>
    <property type="match status" value="1"/>
</dbReference>